<proteinExistence type="predicted"/>
<dbReference type="RefSeq" id="WP_388108081.1">
    <property type="nucleotide sequence ID" value="NZ_JBIAHM010000007.1"/>
</dbReference>
<sequence length="133" mass="14666">MGPNDVELVRVFTRRPKSSIADVTFEASGEIEIVLEAECGSTLLGLGGKYQAEIIVRDITANNNIPFKAAGPTKGSFMDANWPQEDQKFQYHVEPAALKGRAGHLCQVYAYLLVGLRNFDADFETSDLFLIEP</sequence>
<name>A0ABW6M720_9ACTN</name>
<gene>
    <name evidence="1" type="ORF">ACFYNQ_21440</name>
</gene>
<dbReference type="EMBL" id="JBIAHM010000007">
    <property type="protein sequence ID" value="MFE9601118.1"/>
    <property type="molecule type" value="Genomic_DNA"/>
</dbReference>
<comment type="caution">
    <text evidence="1">The sequence shown here is derived from an EMBL/GenBank/DDBJ whole genome shotgun (WGS) entry which is preliminary data.</text>
</comment>
<dbReference type="Proteomes" id="UP001601303">
    <property type="component" value="Unassembled WGS sequence"/>
</dbReference>
<evidence type="ECO:0000313" key="1">
    <source>
        <dbReference type="EMBL" id="MFE9601118.1"/>
    </source>
</evidence>
<accession>A0ABW6M720</accession>
<protein>
    <submittedName>
        <fullName evidence="1">Uncharacterized protein</fullName>
    </submittedName>
</protein>
<organism evidence="1 2">
    <name type="scientific">Streptomyces hokutonensis</name>
    <dbReference type="NCBI Taxonomy" id="1306990"/>
    <lineage>
        <taxon>Bacteria</taxon>
        <taxon>Bacillati</taxon>
        <taxon>Actinomycetota</taxon>
        <taxon>Actinomycetes</taxon>
        <taxon>Kitasatosporales</taxon>
        <taxon>Streptomycetaceae</taxon>
        <taxon>Streptomyces</taxon>
    </lineage>
</organism>
<evidence type="ECO:0000313" key="2">
    <source>
        <dbReference type="Proteomes" id="UP001601303"/>
    </source>
</evidence>
<reference evidence="1 2" key="1">
    <citation type="submission" date="2024-10" db="EMBL/GenBank/DDBJ databases">
        <title>The Natural Products Discovery Center: Release of the First 8490 Sequenced Strains for Exploring Actinobacteria Biosynthetic Diversity.</title>
        <authorList>
            <person name="Kalkreuter E."/>
            <person name="Kautsar S.A."/>
            <person name="Yang D."/>
            <person name="Bader C.D."/>
            <person name="Teijaro C.N."/>
            <person name="Fluegel L."/>
            <person name="Davis C.M."/>
            <person name="Simpson J.R."/>
            <person name="Lauterbach L."/>
            <person name="Steele A.D."/>
            <person name="Gui C."/>
            <person name="Meng S."/>
            <person name="Li G."/>
            <person name="Viehrig K."/>
            <person name="Ye F."/>
            <person name="Su P."/>
            <person name="Kiefer A.F."/>
            <person name="Nichols A."/>
            <person name="Cepeda A.J."/>
            <person name="Yan W."/>
            <person name="Fan B."/>
            <person name="Jiang Y."/>
            <person name="Adhikari A."/>
            <person name="Zheng C.-J."/>
            <person name="Schuster L."/>
            <person name="Cowan T.M."/>
            <person name="Smanski M.J."/>
            <person name="Chevrette M.G."/>
            <person name="De Carvalho L.P.S."/>
            <person name="Shen B."/>
        </authorList>
    </citation>
    <scope>NUCLEOTIDE SEQUENCE [LARGE SCALE GENOMIC DNA]</scope>
    <source>
        <strain evidence="1 2">NPDC006488</strain>
    </source>
</reference>
<keyword evidence="2" id="KW-1185">Reference proteome</keyword>